<name>A0A366IIA6_9MICO</name>
<evidence type="ECO:0000259" key="2">
    <source>
        <dbReference type="Pfam" id="PF08327"/>
    </source>
</evidence>
<reference evidence="3 4" key="1">
    <citation type="submission" date="2018-06" db="EMBL/GenBank/DDBJ databases">
        <title>Freshwater and sediment microbial communities from various areas in North America, analyzing microbe dynamics in response to fracking.</title>
        <authorList>
            <person name="Lamendella R."/>
        </authorList>
    </citation>
    <scope>NUCLEOTIDE SEQUENCE [LARGE SCALE GENOMIC DNA]</scope>
    <source>
        <strain evidence="3 4">3b_TX</strain>
    </source>
</reference>
<dbReference type="AlphaFoldDB" id="A0A366IIA6"/>
<evidence type="ECO:0000256" key="1">
    <source>
        <dbReference type="ARBA" id="ARBA00006817"/>
    </source>
</evidence>
<keyword evidence="4" id="KW-1185">Reference proteome</keyword>
<feature type="domain" description="Activator of Hsp90 ATPase homologue 1/2-like C-terminal" evidence="2">
    <location>
        <begin position="43"/>
        <end position="150"/>
    </location>
</feature>
<evidence type="ECO:0000313" key="3">
    <source>
        <dbReference type="EMBL" id="RBP71357.1"/>
    </source>
</evidence>
<dbReference type="InterPro" id="IPR023393">
    <property type="entry name" value="START-like_dom_sf"/>
</dbReference>
<proteinExistence type="inferred from homology"/>
<dbReference type="EMBL" id="QNSB01000006">
    <property type="protein sequence ID" value="RBP71357.1"/>
    <property type="molecule type" value="Genomic_DNA"/>
</dbReference>
<gene>
    <name evidence="3" type="ORF">DFO65_106200</name>
</gene>
<dbReference type="SUPFAM" id="SSF55961">
    <property type="entry name" value="Bet v1-like"/>
    <property type="match status" value="1"/>
</dbReference>
<accession>A0A366IIA6</accession>
<dbReference type="RefSeq" id="WP_113904437.1">
    <property type="nucleotide sequence ID" value="NZ_QNSB01000006.1"/>
</dbReference>
<dbReference type="CDD" id="cd08891">
    <property type="entry name" value="SRPBCC_CalC"/>
    <property type="match status" value="1"/>
</dbReference>
<protein>
    <submittedName>
        <fullName evidence="3">Activator of Hsp90 ATPase-like protein</fullName>
    </submittedName>
</protein>
<organism evidence="3 4">
    <name type="scientific">Brevibacterium celere</name>
    <dbReference type="NCBI Taxonomy" id="225845"/>
    <lineage>
        <taxon>Bacteria</taxon>
        <taxon>Bacillati</taxon>
        <taxon>Actinomycetota</taxon>
        <taxon>Actinomycetes</taxon>
        <taxon>Micrococcales</taxon>
        <taxon>Brevibacteriaceae</taxon>
        <taxon>Brevibacterium</taxon>
    </lineage>
</organism>
<comment type="caution">
    <text evidence="3">The sequence shown here is derived from an EMBL/GenBank/DDBJ whole genome shotgun (WGS) entry which is preliminary data.</text>
</comment>
<sequence>MNITPAITHDIDVDLPIARAFALFHEQWDSIKPHSHNPGSSPIVESVFEPRAGGTVFDRFEDGTELHWSRVLVFDPPVRFVITWDLDTRWQLESNPDRTSEVEVVFTALDESRTRVTLEHRGLDRHGPGWEGIREGVDGPGGWPLYLQHLMEAAARSRGSDDLTESM</sequence>
<evidence type="ECO:0000313" key="4">
    <source>
        <dbReference type="Proteomes" id="UP000253509"/>
    </source>
</evidence>
<dbReference type="Gene3D" id="3.30.530.20">
    <property type="match status" value="1"/>
</dbReference>
<dbReference type="Pfam" id="PF08327">
    <property type="entry name" value="AHSA1"/>
    <property type="match status" value="1"/>
</dbReference>
<comment type="similarity">
    <text evidence="1">Belongs to the AHA1 family.</text>
</comment>
<dbReference type="Proteomes" id="UP000253509">
    <property type="component" value="Unassembled WGS sequence"/>
</dbReference>
<dbReference type="InterPro" id="IPR013538">
    <property type="entry name" value="ASHA1/2-like_C"/>
</dbReference>